<dbReference type="Proteomes" id="UP000828390">
    <property type="component" value="Unassembled WGS sequence"/>
</dbReference>
<proteinExistence type="predicted"/>
<feature type="compositionally biased region" description="Basic and acidic residues" evidence="1">
    <location>
        <begin position="59"/>
        <end position="75"/>
    </location>
</feature>
<dbReference type="EMBL" id="JAIWYP010000003">
    <property type="protein sequence ID" value="KAH3854867.1"/>
    <property type="molecule type" value="Genomic_DNA"/>
</dbReference>
<gene>
    <name evidence="2" type="ORF">DPMN_097425</name>
</gene>
<feature type="region of interest" description="Disordered" evidence="1">
    <location>
        <begin position="41"/>
        <end position="130"/>
    </location>
</feature>
<reference evidence="2" key="2">
    <citation type="submission" date="2020-11" db="EMBL/GenBank/DDBJ databases">
        <authorList>
            <person name="McCartney M.A."/>
            <person name="Auch B."/>
            <person name="Kono T."/>
            <person name="Mallez S."/>
            <person name="Becker A."/>
            <person name="Gohl D.M."/>
            <person name="Silverstein K.A.T."/>
            <person name="Koren S."/>
            <person name="Bechman K.B."/>
            <person name="Herman A."/>
            <person name="Abrahante J.E."/>
            <person name="Garbe J."/>
        </authorList>
    </citation>
    <scope>NUCLEOTIDE SEQUENCE</scope>
    <source>
        <strain evidence="2">Duluth1</strain>
        <tissue evidence="2">Whole animal</tissue>
    </source>
</reference>
<comment type="caution">
    <text evidence="2">The sequence shown here is derived from an EMBL/GenBank/DDBJ whole genome shotgun (WGS) entry which is preliminary data.</text>
</comment>
<sequence length="130" mass="15265">MIMSIRNLSCYCKDCMKVDGRCNFSENVNAWKMRMLVLNKDNLSQKGKQRKHKNPLTIEKNDKKRKQESNQKDHNSATSEKPYNKRKSKERQNIVTKNIKVDKKAPTNTEKPIEKYHPGEFVTEGIKPKK</sequence>
<name>A0A9D4R5Q8_DREPO</name>
<evidence type="ECO:0000313" key="3">
    <source>
        <dbReference type="Proteomes" id="UP000828390"/>
    </source>
</evidence>
<keyword evidence="3" id="KW-1185">Reference proteome</keyword>
<reference evidence="2" key="1">
    <citation type="journal article" date="2019" name="bioRxiv">
        <title>The Genome of the Zebra Mussel, Dreissena polymorpha: A Resource for Invasive Species Research.</title>
        <authorList>
            <person name="McCartney M.A."/>
            <person name="Auch B."/>
            <person name="Kono T."/>
            <person name="Mallez S."/>
            <person name="Zhang Y."/>
            <person name="Obille A."/>
            <person name="Becker A."/>
            <person name="Abrahante J.E."/>
            <person name="Garbe J."/>
            <person name="Badalamenti J.P."/>
            <person name="Herman A."/>
            <person name="Mangelson H."/>
            <person name="Liachko I."/>
            <person name="Sullivan S."/>
            <person name="Sone E.D."/>
            <person name="Koren S."/>
            <person name="Silverstein K.A.T."/>
            <person name="Beckman K.B."/>
            <person name="Gohl D.M."/>
        </authorList>
    </citation>
    <scope>NUCLEOTIDE SEQUENCE</scope>
    <source>
        <strain evidence="2">Duluth1</strain>
        <tissue evidence="2">Whole animal</tissue>
    </source>
</reference>
<organism evidence="2 3">
    <name type="scientific">Dreissena polymorpha</name>
    <name type="common">Zebra mussel</name>
    <name type="synonym">Mytilus polymorpha</name>
    <dbReference type="NCBI Taxonomy" id="45954"/>
    <lineage>
        <taxon>Eukaryota</taxon>
        <taxon>Metazoa</taxon>
        <taxon>Spiralia</taxon>
        <taxon>Lophotrochozoa</taxon>
        <taxon>Mollusca</taxon>
        <taxon>Bivalvia</taxon>
        <taxon>Autobranchia</taxon>
        <taxon>Heteroconchia</taxon>
        <taxon>Euheterodonta</taxon>
        <taxon>Imparidentia</taxon>
        <taxon>Neoheterodontei</taxon>
        <taxon>Myida</taxon>
        <taxon>Dreissenoidea</taxon>
        <taxon>Dreissenidae</taxon>
        <taxon>Dreissena</taxon>
    </lineage>
</organism>
<evidence type="ECO:0000256" key="1">
    <source>
        <dbReference type="SAM" id="MobiDB-lite"/>
    </source>
</evidence>
<accession>A0A9D4R5Q8</accession>
<dbReference type="AlphaFoldDB" id="A0A9D4R5Q8"/>
<evidence type="ECO:0000313" key="2">
    <source>
        <dbReference type="EMBL" id="KAH3854867.1"/>
    </source>
</evidence>
<feature type="compositionally biased region" description="Basic and acidic residues" evidence="1">
    <location>
        <begin position="99"/>
        <end position="118"/>
    </location>
</feature>
<protein>
    <submittedName>
        <fullName evidence="2">Uncharacterized protein</fullName>
    </submittedName>
</protein>